<comment type="caution">
    <text evidence="2">The sequence shown here is derived from an EMBL/GenBank/DDBJ whole genome shotgun (WGS) entry which is preliminary data.</text>
</comment>
<gene>
    <name evidence="2" type="ORF">TrRE_jg7548</name>
</gene>
<dbReference type="AlphaFoldDB" id="A0A9W6Z648"/>
<protein>
    <recommendedName>
        <fullName evidence="4">AB hydrolase-1 domain-containing protein</fullName>
    </recommendedName>
</protein>
<keyword evidence="1" id="KW-0472">Membrane</keyword>
<reference evidence="2" key="1">
    <citation type="submission" date="2022-07" db="EMBL/GenBank/DDBJ databases">
        <title>Genome analysis of Parmales, a sister group of diatoms, reveals the evolutionary specialization of diatoms from phago-mixotrophs to photoautotrophs.</title>
        <authorList>
            <person name="Ban H."/>
            <person name="Sato S."/>
            <person name="Yoshikawa S."/>
            <person name="Kazumasa Y."/>
            <person name="Nakamura Y."/>
            <person name="Ichinomiya M."/>
            <person name="Saitoh K."/>
            <person name="Sato N."/>
            <person name="Blanc-Mathieu R."/>
            <person name="Endo H."/>
            <person name="Kuwata A."/>
            <person name="Ogata H."/>
        </authorList>
    </citation>
    <scope>NUCLEOTIDE SEQUENCE</scope>
</reference>
<keyword evidence="1" id="KW-1133">Transmembrane helix</keyword>
<dbReference type="Gene3D" id="3.40.50.1820">
    <property type="entry name" value="alpha/beta hydrolase"/>
    <property type="match status" value="1"/>
</dbReference>
<dbReference type="EMBL" id="BRXZ01001855">
    <property type="protein sequence ID" value="GMH47954.1"/>
    <property type="molecule type" value="Genomic_DNA"/>
</dbReference>
<dbReference type="Proteomes" id="UP001165082">
    <property type="component" value="Unassembled WGS sequence"/>
</dbReference>
<proteinExistence type="predicted"/>
<evidence type="ECO:0000313" key="2">
    <source>
        <dbReference type="EMBL" id="GMH47954.1"/>
    </source>
</evidence>
<evidence type="ECO:0000313" key="3">
    <source>
        <dbReference type="Proteomes" id="UP001165082"/>
    </source>
</evidence>
<organism evidence="2 3">
    <name type="scientific">Triparma retinervis</name>
    <dbReference type="NCBI Taxonomy" id="2557542"/>
    <lineage>
        <taxon>Eukaryota</taxon>
        <taxon>Sar</taxon>
        <taxon>Stramenopiles</taxon>
        <taxon>Ochrophyta</taxon>
        <taxon>Bolidophyceae</taxon>
        <taxon>Parmales</taxon>
        <taxon>Triparmaceae</taxon>
        <taxon>Triparma</taxon>
    </lineage>
</organism>
<name>A0A9W6Z648_9STRA</name>
<sequence length="408" mass="46611">MSASYSEPLPYPKRQKVFIKRILTRLENIYSPNSTAAVRNFLSGWCLGAEFEDIREGNIVKFLSWAMFAKRDEDLEEAEREEIDDFFIYLKRNHDITLPPGYNSSVRCATLSLDPVQFLPRPILVYISIQCLEVLKFAVLTLLGFSKLTASNGLTYYYRPSSSSTPPREPSQQPLVFFHGIAPCGCLLYIPMVLLGLVRSSPRAVFFFENQAVSMTMTMKVLSEFEVVEGVAEAMDMHCGRRVKMCLVGHSLGSCPVTWLARSLPDKIGVVVLLDPVTLFLSHPAVAVNFVYKRHFTNIFEWIIYLGASSELFIAHYLKRHFWWYRNELWLEEVPKSIQVIVALSRDDEIVDSPLCEYGINKQKERGDIGDNVSLLMFERGHAIMIGMPATWRRLEAELRAVETGKRD</sequence>
<evidence type="ECO:0008006" key="4">
    <source>
        <dbReference type="Google" id="ProtNLM"/>
    </source>
</evidence>
<evidence type="ECO:0000256" key="1">
    <source>
        <dbReference type="SAM" id="Phobius"/>
    </source>
</evidence>
<feature type="transmembrane region" description="Helical" evidence="1">
    <location>
        <begin position="176"/>
        <end position="198"/>
    </location>
</feature>
<dbReference type="PANTHER" id="PTHR37471">
    <property type="entry name" value="UNNAMED PRODUCT"/>
    <property type="match status" value="1"/>
</dbReference>
<dbReference type="InterPro" id="IPR029058">
    <property type="entry name" value="AB_hydrolase_fold"/>
</dbReference>
<keyword evidence="1" id="KW-0812">Transmembrane</keyword>
<keyword evidence="3" id="KW-1185">Reference proteome</keyword>
<dbReference type="OrthoDB" id="6431331at2759"/>
<dbReference type="SUPFAM" id="SSF53474">
    <property type="entry name" value="alpha/beta-Hydrolases"/>
    <property type="match status" value="1"/>
</dbReference>
<accession>A0A9W6Z648</accession>
<dbReference type="PANTHER" id="PTHR37471:SF1">
    <property type="entry name" value="AB HYDROLASE-1 DOMAIN-CONTAINING PROTEIN"/>
    <property type="match status" value="1"/>
</dbReference>